<dbReference type="InterPro" id="IPR051624">
    <property type="entry name" value="RMD1/Sad1-interacting"/>
</dbReference>
<proteinExistence type="predicted"/>
<accession>A0ABY8CEY2</accession>
<keyword evidence="1" id="KW-0472">Membrane</keyword>
<evidence type="ECO:0000313" key="4">
    <source>
        <dbReference type="Proteomes" id="UP001222275"/>
    </source>
</evidence>
<evidence type="ECO:0000259" key="2">
    <source>
        <dbReference type="Pfam" id="PF02582"/>
    </source>
</evidence>
<gene>
    <name evidence="3" type="ORF">NR989_01670</name>
</gene>
<evidence type="ECO:0000313" key="3">
    <source>
        <dbReference type="EMBL" id="WEJ62983.1"/>
    </source>
</evidence>
<reference evidence="3 4" key="1">
    <citation type="submission" date="2022-06" db="EMBL/GenBank/DDBJ databases">
        <title>Thiomicrohabdus sp. nov, an obligately chemolithoautotrophic, sulfur-oxidizing bacterium isolated from beach of Guanyin Mountain. Amoy.</title>
        <authorList>
            <person name="Zhu H."/>
        </authorList>
    </citation>
    <scope>NUCLEOTIDE SEQUENCE [LARGE SCALE GENOMIC DNA]</scope>
    <source>
        <strain evidence="3 4">XGS-01</strain>
    </source>
</reference>
<dbReference type="Pfam" id="PF02582">
    <property type="entry name" value="DUF155"/>
    <property type="match status" value="1"/>
</dbReference>
<feature type="domain" description="DUF155" evidence="2">
    <location>
        <begin position="49"/>
        <end position="217"/>
    </location>
</feature>
<feature type="transmembrane region" description="Helical" evidence="1">
    <location>
        <begin position="242"/>
        <end position="266"/>
    </location>
</feature>
<sequence length="268" mass="31017">MSTQSVTLISIDMPDLLSRIKITKALNIQFSKGIEACYYAELSGSRYLFFTEFSVLTFVNWSHSQIVETLALLGIKNAEQFKEEVLHQDYLIMEDANVSQGSAVSNDLITLSELSLWPLMIVALVVSQSVGLERFEEKVNHYFSEGRDMLKDAGRLTWLKRHKFADYAEEISLLRHDMVLDLRLLDKPNVLWDNENYEHLYNRLAEALDLNDRFEVVSYKLNTLKEDIGMMMDLYNHKHSSFLEWIIIWLIVAEVVMSLLGIFGVVEH</sequence>
<dbReference type="PANTHER" id="PTHR16255:SF6">
    <property type="entry name" value="PROTEIN RETARDED ROOT GROWTH-LIKE"/>
    <property type="match status" value="1"/>
</dbReference>
<dbReference type="InterPro" id="IPR003734">
    <property type="entry name" value="DUF155"/>
</dbReference>
<dbReference type="EMBL" id="CP102381">
    <property type="protein sequence ID" value="WEJ62983.1"/>
    <property type="molecule type" value="Genomic_DNA"/>
</dbReference>
<keyword evidence="1" id="KW-0812">Transmembrane</keyword>
<dbReference type="Proteomes" id="UP001222275">
    <property type="component" value="Chromosome"/>
</dbReference>
<dbReference type="RefSeq" id="WP_275595240.1">
    <property type="nucleotide sequence ID" value="NZ_CP102381.1"/>
</dbReference>
<evidence type="ECO:0000256" key="1">
    <source>
        <dbReference type="SAM" id="Phobius"/>
    </source>
</evidence>
<dbReference type="PANTHER" id="PTHR16255">
    <property type="entry name" value="REQUIRED FOR MEIOTIC NUCLEAR DIVISION PROTEIN 1 HOMOLOG"/>
    <property type="match status" value="1"/>
</dbReference>
<organism evidence="3 4">
    <name type="scientific">Thiomicrorhabdus lithotrophica</name>
    <dbReference type="NCBI Taxonomy" id="2949997"/>
    <lineage>
        <taxon>Bacteria</taxon>
        <taxon>Pseudomonadati</taxon>
        <taxon>Pseudomonadota</taxon>
        <taxon>Gammaproteobacteria</taxon>
        <taxon>Thiotrichales</taxon>
        <taxon>Piscirickettsiaceae</taxon>
        <taxon>Thiomicrorhabdus</taxon>
    </lineage>
</organism>
<keyword evidence="4" id="KW-1185">Reference proteome</keyword>
<protein>
    <submittedName>
        <fullName evidence="3">RMD1 family protein</fullName>
    </submittedName>
</protein>
<keyword evidence="1" id="KW-1133">Transmembrane helix</keyword>
<name>A0ABY8CEY2_9GAMM</name>